<dbReference type="EMBL" id="KV012487">
    <property type="protein sequence ID" value="KZV24990.1"/>
    <property type="molecule type" value="Genomic_DNA"/>
</dbReference>
<dbReference type="InterPro" id="IPR025322">
    <property type="entry name" value="PADRE_dom"/>
</dbReference>
<reference evidence="1 2" key="1">
    <citation type="journal article" date="2015" name="Proc. Natl. Acad. Sci. U.S.A.">
        <title>The resurrection genome of Boea hygrometrica: A blueprint for survival of dehydration.</title>
        <authorList>
            <person name="Xiao L."/>
            <person name="Yang G."/>
            <person name="Zhang L."/>
            <person name="Yang X."/>
            <person name="Zhao S."/>
            <person name="Ji Z."/>
            <person name="Zhou Q."/>
            <person name="Hu M."/>
            <person name="Wang Y."/>
            <person name="Chen M."/>
            <person name="Xu Y."/>
            <person name="Jin H."/>
            <person name="Xiao X."/>
            <person name="Hu G."/>
            <person name="Bao F."/>
            <person name="Hu Y."/>
            <person name="Wan P."/>
            <person name="Li L."/>
            <person name="Deng X."/>
            <person name="Kuang T."/>
            <person name="Xiang C."/>
            <person name="Zhu J.K."/>
            <person name="Oliver M.J."/>
            <person name="He Y."/>
        </authorList>
    </citation>
    <scope>NUCLEOTIDE SEQUENCE [LARGE SCALE GENOMIC DNA]</scope>
    <source>
        <strain evidence="2">cv. XS01</strain>
    </source>
</reference>
<dbReference type="PANTHER" id="PTHR33052">
    <property type="entry name" value="DUF4228 DOMAIN PROTEIN-RELATED"/>
    <property type="match status" value="1"/>
</dbReference>
<protein>
    <submittedName>
        <fullName evidence="1">Uncharacterized protein</fullName>
    </submittedName>
</protein>
<sequence>MGNCSSSDSASVANTAKLISFDGRLQEFSFPVKVFYVLQKNPGCFICDSDEMNYHDVISAVSDDEELQLGRLYFALPLSNLQRRMRAEEMAALAVKASSALGHKKNTPAVTADVGDSGAVLRRRTRSSARLSTVPE</sequence>
<organism evidence="1 2">
    <name type="scientific">Dorcoceras hygrometricum</name>
    <dbReference type="NCBI Taxonomy" id="472368"/>
    <lineage>
        <taxon>Eukaryota</taxon>
        <taxon>Viridiplantae</taxon>
        <taxon>Streptophyta</taxon>
        <taxon>Embryophyta</taxon>
        <taxon>Tracheophyta</taxon>
        <taxon>Spermatophyta</taxon>
        <taxon>Magnoliopsida</taxon>
        <taxon>eudicotyledons</taxon>
        <taxon>Gunneridae</taxon>
        <taxon>Pentapetalae</taxon>
        <taxon>asterids</taxon>
        <taxon>lamiids</taxon>
        <taxon>Lamiales</taxon>
        <taxon>Gesneriaceae</taxon>
        <taxon>Didymocarpoideae</taxon>
        <taxon>Trichosporeae</taxon>
        <taxon>Loxocarpinae</taxon>
        <taxon>Dorcoceras</taxon>
    </lineage>
</organism>
<dbReference type="AlphaFoldDB" id="A0A2Z7AVS4"/>
<accession>A0A2Z7AVS4</accession>
<dbReference type="Pfam" id="PF14009">
    <property type="entry name" value="PADRE"/>
    <property type="match status" value="1"/>
</dbReference>
<proteinExistence type="predicted"/>
<gene>
    <name evidence="1" type="ORF">F511_01960</name>
</gene>
<name>A0A2Z7AVS4_9LAMI</name>
<dbReference type="Proteomes" id="UP000250235">
    <property type="component" value="Unassembled WGS sequence"/>
</dbReference>
<dbReference type="OrthoDB" id="843671at2759"/>
<evidence type="ECO:0000313" key="1">
    <source>
        <dbReference type="EMBL" id="KZV24990.1"/>
    </source>
</evidence>
<keyword evidence="2" id="KW-1185">Reference proteome</keyword>
<evidence type="ECO:0000313" key="2">
    <source>
        <dbReference type="Proteomes" id="UP000250235"/>
    </source>
</evidence>